<keyword evidence="6" id="KW-1185">Reference proteome</keyword>
<evidence type="ECO:0000256" key="1">
    <source>
        <dbReference type="ARBA" id="ARBA00022630"/>
    </source>
</evidence>
<keyword evidence="1" id="KW-0285">Flavoprotein</keyword>
<dbReference type="GO" id="GO:0016491">
    <property type="term" value="F:oxidoreductase activity"/>
    <property type="evidence" value="ECO:0007669"/>
    <property type="project" value="UniProtKB-KW"/>
</dbReference>
<gene>
    <name evidence="5" type="ORF">HH303_19905</name>
</gene>
<accession>A0A7Y0E3T4</accession>
<evidence type="ECO:0000256" key="2">
    <source>
        <dbReference type="ARBA" id="ARBA00023002"/>
    </source>
</evidence>
<feature type="non-terminal residue" evidence="5">
    <location>
        <position position="264"/>
    </location>
</feature>
<dbReference type="PANTHER" id="PTHR43656">
    <property type="entry name" value="BINDING OXIDOREDUCTASE, PUTATIVE (AFU_ORTHOLOGUE AFUA_2G08260)-RELATED"/>
    <property type="match status" value="1"/>
</dbReference>
<evidence type="ECO:0000256" key="3">
    <source>
        <dbReference type="SAM" id="MobiDB-lite"/>
    </source>
</evidence>
<dbReference type="Proteomes" id="UP000539372">
    <property type="component" value="Unassembled WGS sequence"/>
</dbReference>
<reference evidence="5 6" key="1">
    <citation type="submission" date="2020-04" db="EMBL/GenBank/DDBJ databases">
        <title>Rhodospirillaceae bacterium KN72 isolated from deep sea.</title>
        <authorList>
            <person name="Zhang D.-C."/>
        </authorList>
    </citation>
    <scope>NUCLEOTIDE SEQUENCE [LARGE SCALE GENOMIC DNA]</scope>
    <source>
        <strain evidence="5 6">KN72</strain>
    </source>
</reference>
<dbReference type="EMBL" id="JABBNT010000017">
    <property type="protein sequence ID" value="NMM46757.1"/>
    <property type="molecule type" value="Genomic_DNA"/>
</dbReference>
<feature type="domain" description="NADH:flavin oxidoreductase/NADH oxidase N-terminal" evidence="4">
    <location>
        <begin position="2"/>
        <end position="239"/>
    </location>
</feature>
<dbReference type="PANTHER" id="PTHR43656:SF2">
    <property type="entry name" value="BINDING OXIDOREDUCTASE, PUTATIVE (AFU_ORTHOLOGUE AFUA_2G08260)-RELATED"/>
    <property type="match status" value="1"/>
</dbReference>
<proteinExistence type="predicted"/>
<feature type="region of interest" description="Disordered" evidence="3">
    <location>
        <begin position="1"/>
        <end position="23"/>
    </location>
</feature>
<protein>
    <submittedName>
        <fullName evidence="5">Oxidoreductase</fullName>
    </submittedName>
</protein>
<dbReference type="SUPFAM" id="SSF51395">
    <property type="entry name" value="FMN-linked oxidoreductases"/>
    <property type="match status" value="1"/>
</dbReference>
<dbReference type="InterPro" id="IPR051799">
    <property type="entry name" value="NADH_flavin_oxidoreductase"/>
</dbReference>
<dbReference type="Pfam" id="PF00724">
    <property type="entry name" value="Oxidored_FMN"/>
    <property type="match status" value="1"/>
</dbReference>
<name>A0A7Y0E3T4_9PROT</name>
<evidence type="ECO:0000259" key="4">
    <source>
        <dbReference type="Pfam" id="PF00724"/>
    </source>
</evidence>
<sequence length="264" mass="27563">MLKNRLAKAAMSDSLGDGAGRPTARQSRLYERWSQGGLGLSIVGEVQTRPDFPEKPGNLVLQDGTPPAPFQDLTRKGTVNGTHLWPQLGHAGALAFAPLSNLAGPSALDLPGLKCRELSVAEIQEIPGEFAAAAALAKSYGFTGIEIHAAHGFLLSQFLSPLFNRRSDAYGGSAGARARLVLEVIAAVRDAVGPAFPIGIKINATDYLEGGVTTTEALSLIDALDASAIDLIDTSGGTYFPGAKAASDGRAKGAYFRDFTRAAK</sequence>
<evidence type="ECO:0000313" key="5">
    <source>
        <dbReference type="EMBL" id="NMM46757.1"/>
    </source>
</evidence>
<dbReference type="GO" id="GO:0010181">
    <property type="term" value="F:FMN binding"/>
    <property type="evidence" value="ECO:0007669"/>
    <property type="project" value="InterPro"/>
</dbReference>
<comment type="caution">
    <text evidence="5">The sequence shown here is derived from an EMBL/GenBank/DDBJ whole genome shotgun (WGS) entry which is preliminary data.</text>
</comment>
<dbReference type="InterPro" id="IPR001155">
    <property type="entry name" value="OxRdtase_FMN_N"/>
</dbReference>
<organism evidence="5 6">
    <name type="scientific">Pacificispira spongiicola</name>
    <dbReference type="NCBI Taxonomy" id="2729598"/>
    <lineage>
        <taxon>Bacteria</taxon>
        <taxon>Pseudomonadati</taxon>
        <taxon>Pseudomonadota</taxon>
        <taxon>Alphaproteobacteria</taxon>
        <taxon>Rhodospirillales</taxon>
        <taxon>Rhodospirillaceae</taxon>
        <taxon>Pacificispira</taxon>
    </lineage>
</organism>
<dbReference type="Gene3D" id="3.20.20.70">
    <property type="entry name" value="Aldolase class I"/>
    <property type="match status" value="1"/>
</dbReference>
<dbReference type="AlphaFoldDB" id="A0A7Y0E3T4"/>
<keyword evidence="2" id="KW-0560">Oxidoreductase</keyword>
<dbReference type="InterPro" id="IPR013785">
    <property type="entry name" value="Aldolase_TIM"/>
</dbReference>
<evidence type="ECO:0000313" key="6">
    <source>
        <dbReference type="Proteomes" id="UP000539372"/>
    </source>
</evidence>